<evidence type="ECO:0000259" key="7">
    <source>
        <dbReference type="PROSITE" id="PS50011"/>
    </source>
</evidence>
<keyword evidence="9" id="KW-1185">Reference proteome</keyword>
<proteinExistence type="inferred from homology"/>
<comment type="caution">
    <text evidence="8">The sequence shown here is derived from an EMBL/GenBank/DDBJ whole genome shotgun (WGS) entry which is preliminary data.</text>
</comment>
<accession>A0A811JSM7</accession>
<keyword evidence="5" id="KW-0418">Kinase</keyword>
<dbReference type="Proteomes" id="UP000783686">
    <property type="component" value="Unassembled WGS sequence"/>
</dbReference>
<name>A0A811JSM7_9BILA</name>
<keyword evidence="2" id="KW-0723">Serine/threonine-protein kinase</keyword>
<dbReference type="InterPro" id="IPR000719">
    <property type="entry name" value="Prot_kinase_dom"/>
</dbReference>
<organism evidence="8 9">
    <name type="scientific">Bursaphelenchus okinawaensis</name>
    <dbReference type="NCBI Taxonomy" id="465554"/>
    <lineage>
        <taxon>Eukaryota</taxon>
        <taxon>Metazoa</taxon>
        <taxon>Ecdysozoa</taxon>
        <taxon>Nematoda</taxon>
        <taxon>Chromadorea</taxon>
        <taxon>Rhabditida</taxon>
        <taxon>Tylenchina</taxon>
        <taxon>Tylenchomorpha</taxon>
        <taxon>Aphelenchoidea</taxon>
        <taxon>Aphelenchoididae</taxon>
        <taxon>Bursaphelenchus</taxon>
    </lineage>
</organism>
<keyword evidence="6" id="KW-0067">ATP-binding</keyword>
<evidence type="ECO:0000256" key="6">
    <source>
        <dbReference type="ARBA" id="ARBA00022840"/>
    </source>
</evidence>
<dbReference type="EMBL" id="CAJFCW020000001">
    <property type="protein sequence ID" value="CAG9081188.1"/>
    <property type="molecule type" value="Genomic_DNA"/>
</dbReference>
<dbReference type="OrthoDB" id="4062651at2759"/>
<evidence type="ECO:0000256" key="1">
    <source>
        <dbReference type="ARBA" id="ARBA00006692"/>
    </source>
</evidence>
<keyword evidence="4" id="KW-0547">Nucleotide-binding</keyword>
<keyword evidence="3" id="KW-0808">Transferase</keyword>
<dbReference type="EMBL" id="CAJFDH010000001">
    <property type="protein sequence ID" value="CAD5206292.1"/>
    <property type="molecule type" value="Genomic_DNA"/>
</dbReference>
<evidence type="ECO:0000256" key="2">
    <source>
        <dbReference type="ARBA" id="ARBA00022527"/>
    </source>
</evidence>
<dbReference type="Pfam" id="PF00069">
    <property type="entry name" value="Pkinase"/>
    <property type="match status" value="1"/>
</dbReference>
<evidence type="ECO:0000256" key="4">
    <source>
        <dbReference type="ARBA" id="ARBA00022741"/>
    </source>
</evidence>
<dbReference type="PANTHER" id="PTHR24349">
    <property type="entry name" value="SERINE/THREONINE-PROTEIN KINASE"/>
    <property type="match status" value="1"/>
</dbReference>
<evidence type="ECO:0000256" key="3">
    <source>
        <dbReference type="ARBA" id="ARBA00022679"/>
    </source>
</evidence>
<dbReference type="GO" id="GO:0004674">
    <property type="term" value="F:protein serine/threonine kinase activity"/>
    <property type="evidence" value="ECO:0007669"/>
    <property type="project" value="UniProtKB-KW"/>
</dbReference>
<dbReference type="SMART" id="SM00220">
    <property type="entry name" value="S_TKc"/>
    <property type="match status" value="1"/>
</dbReference>
<reference evidence="8" key="1">
    <citation type="submission" date="2020-09" db="EMBL/GenBank/DDBJ databases">
        <authorList>
            <person name="Kikuchi T."/>
        </authorList>
    </citation>
    <scope>NUCLEOTIDE SEQUENCE</scope>
    <source>
        <strain evidence="8">SH1</strain>
    </source>
</reference>
<evidence type="ECO:0000313" key="8">
    <source>
        <dbReference type="EMBL" id="CAD5206292.1"/>
    </source>
</evidence>
<dbReference type="PROSITE" id="PS50011">
    <property type="entry name" value="PROTEIN_KINASE_DOM"/>
    <property type="match status" value="1"/>
</dbReference>
<dbReference type="GO" id="GO:0005524">
    <property type="term" value="F:ATP binding"/>
    <property type="evidence" value="ECO:0007669"/>
    <property type="project" value="UniProtKB-KW"/>
</dbReference>
<protein>
    <recommendedName>
        <fullName evidence="7">Protein kinase domain-containing protein</fullName>
    </recommendedName>
</protein>
<dbReference type="Gene3D" id="1.10.510.10">
    <property type="entry name" value="Transferase(Phosphotransferase) domain 1"/>
    <property type="match status" value="1"/>
</dbReference>
<dbReference type="Proteomes" id="UP000614601">
    <property type="component" value="Unassembled WGS sequence"/>
</dbReference>
<dbReference type="InterPro" id="IPR011009">
    <property type="entry name" value="Kinase-like_dom_sf"/>
</dbReference>
<evidence type="ECO:0000313" key="9">
    <source>
        <dbReference type="Proteomes" id="UP000614601"/>
    </source>
</evidence>
<comment type="similarity">
    <text evidence="1">Belongs to the protein kinase superfamily. CAMK Ser/Thr protein kinase family.</text>
</comment>
<dbReference type="AlphaFoldDB" id="A0A811JSM7"/>
<feature type="domain" description="Protein kinase" evidence="7">
    <location>
        <begin position="1"/>
        <end position="265"/>
    </location>
</feature>
<dbReference type="InterPro" id="IPR050205">
    <property type="entry name" value="CDPK_Ser/Thr_kinases"/>
</dbReference>
<evidence type="ECO:0000256" key="5">
    <source>
        <dbReference type="ARBA" id="ARBA00022777"/>
    </source>
</evidence>
<gene>
    <name evidence="8" type="ORF">BOKJ2_LOCUS976</name>
</gene>
<sequence>MFDVLQDDSNDAITSLHDAALQLTDTDLQKWFPDFECTLKTRSKRVKDVVLRRNLYTVKCMNTNSIEYHLKKATGASLMCDRIPFCETVFLIHVNAGLCIDVVKKGVGLPELRSALPILFQRIEFMVTLVRDVCRCIQYLHIEDLHHIDLQPEHFVFGSDLRVQLTGLGNVSPLNVPKRPREGPESVYDAPEVKQGASEINAKAADVFSVGTILLEYLFGNVRPEIQNHSLVGPTETVKTVLLNMVHENPNKRPTASQVIYNPTLKLRKRPTQ</sequence>
<dbReference type="SUPFAM" id="SSF56112">
    <property type="entry name" value="Protein kinase-like (PK-like)"/>
    <property type="match status" value="1"/>
</dbReference>